<dbReference type="GO" id="GO:0006400">
    <property type="term" value="P:tRNA modification"/>
    <property type="evidence" value="ECO:0007669"/>
    <property type="project" value="InterPro"/>
</dbReference>
<evidence type="ECO:0000259" key="1">
    <source>
        <dbReference type="Pfam" id="PF02926"/>
    </source>
</evidence>
<reference evidence="2" key="1">
    <citation type="submission" date="2018-11" db="EMBL/GenBank/DDBJ databases">
        <authorList>
            <consortium name="Pathogen Informatics"/>
        </authorList>
    </citation>
    <scope>NUCLEOTIDE SEQUENCE</scope>
</reference>
<gene>
    <name evidence="2" type="ORF">PXEA_LOCUS10799</name>
</gene>
<dbReference type="EMBL" id="CAAALY010032261">
    <property type="protein sequence ID" value="VEL17359.1"/>
    <property type="molecule type" value="Genomic_DNA"/>
</dbReference>
<dbReference type="Gene3D" id="3.30.2300.10">
    <property type="entry name" value="THUMP superfamily"/>
    <property type="match status" value="1"/>
</dbReference>
<dbReference type="AlphaFoldDB" id="A0A3S4ZQL7"/>
<evidence type="ECO:0000313" key="3">
    <source>
        <dbReference type="Proteomes" id="UP000784294"/>
    </source>
</evidence>
<accession>A0A3S4ZQL7</accession>
<name>A0A3S4ZQL7_9PLAT</name>
<organism evidence="2 3">
    <name type="scientific">Protopolystoma xenopodis</name>
    <dbReference type="NCBI Taxonomy" id="117903"/>
    <lineage>
        <taxon>Eukaryota</taxon>
        <taxon>Metazoa</taxon>
        <taxon>Spiralia</taxon>
        <taxon>Lophotrochozoa</taxon>
        <taxon>Platyhelminthes</taxon>
        <taxon>Monogenea</taxon>
        <taxon>Polyopisthocotylea</taxon>
        <taxon>Polystomatidea</taxon>
        <taxon>Polystomatidae</taxon>
        <taxon>Protopolystoma</taxon>
    </lineage>
</organism>
<dbReference type="PANTHER" id="PTHR13452:SF10">
    <property type="entry name" value="THUMP DOMAIN-CONTAINING PROTEIN 1"/>
    <property type="match status" value="1"/>
</dbReference>
<keyword evidence="3" id="KW-1185">Reference proteome</keyword>
<dbReference type="Proteomes" id="UP000784294">
    <property type="component" value="Unassembled WGS sequence"/>
</dbReference>
<feature type="domain" description="THUMP" evidence="1">
    <location>
        <begin position="65"/>
        <end position="126"/>
    </location>
</feature>
<protein>
    <recommendedName>
        <fullName evidence="1">THUMP domain-containing protein</fullName>
    </recommendedName>
</protein>
<proteinExistence type="predicted"/>
<sequence>MTSRADTIAIGASVFDLWCNFMGIPQQLENTLDSFVAGSDTQPSKPASSFIPSQRALPSTLQLSSDERTFLVAFKARAYDRLGRVATIDAVVDAVRRADPSWHVNPTDFKVLIQVNVLRSIACISLLERFSEFRKYNLAEMAAPTSQFKEKTSFEPPNIDHIMTKEDALSIG</sequence>
<dbReference type="SUPFAM" id="SSF143437">
    <property type="entry name" value="THUMP domain-like"/>
    <property type="match status" value="1"/>
</dbReference>
<dbReference type="Pfam" id="PF02926">
    <property type="entry name" value="THUMP"/>
    <property type="match status" value="1"/>
</dbReference>
<evidence type="ECO:0000313" key="2">
    <source>
        <dbReference type="EMBL" id="VEL17359.1"/>
    </source>
</evidence>
<dbReference type="PANTHER" id="PTHR13452">
    <property type="entry name" value="THUMP DOMAIN CONTAINING PROTEIN 1-RELATED"/>
    <property type="match status" value="1"/>
</dbReference>
<dbReference type="GO" id="GO:0003723">
    <property type="term" value="F:RNA binding"/>
    <property type="evidence" value="ECO:0007669"/>
    <property type="project" value="InterPro"/>
</dbReference>
<comment type="caution">
    <text evidence="2">The sequence shown here is derived from an EMBL/GenBank/DDBJ whole genome shotgun (WGS) entry which is preliminary data.</text>
</comment>
<dbReference type="InterPro" id="IPR004114">
    <property type="entry name" value="THUMP_dom"/>
</dbReference>
<dbReference type="InterPro" id="IPR040183">
    <property type="entry name" value="THUMPD1-like"/>
</dbReference>
<dbReference type="OrthoDB" id="564646at2759"/>